<organism evidence="2 3">
    <name type="scientific">Batillaria attramentaria</name>
    <dbReference type="NCBI Taxonomy" id="370345"/>
    <lineage>
        <taxon>Eukaryota</taxon>
        <taxon>Metazoa</taxon>
        <taxon>Spiralia</taxon>
        <taxon>Lophotrochozoa</taxon>
        <taxon>Mollusca</taxon>
        <taxon>Gastropoda</taxon>
        <taxon>Caenogastropoda</taxon>
        <taxon>Sorbeoconcha</taxon>
        <taxon>Cerithioidea</taxon>
        <taxon>Batillariidae</taxon>
        <taxon>Batillaria</taxon>
    </lineage>
</organism>
<evidence type="ECO:0000313" key="2">
    <source>
        <dbReference type="EMBL" id="KAK7484701.1"/>
    </source>
</evidence>
<gene>
    <name evidence="2" type="ORF">BaRGS_00024109</name>
</gene>
<dbReference type="EMBL" id="JACVVK020000206">
    <property type="protein sequence ID" value="KAK7484701.1"/>
    <property type="molecule type" value="Genomic_DNA"/>
</dbReference>
<comment type="caution">
    <text evidence="2">The sequence shown here is derived from an EMBL/GenBank/DDBJ whole genome shotgun (WGS) entry which is preliminary data.</text>
</comment>
<accession>A0ABD0KCJ9</accession>
<protein>
    <recommendedName>
        <fullName evidence="4">Secreted protein</fullName>
    </recommendedName>
</protein>
<evidence type="ECO:0000313" key="3">
    <source>
        <dbReference type="Proteomes" id="UP001519460"/>
    </source>
</evidence>
<name>A0ABD0KCJ9_9CAEN</name>
<keyword evidence="1" id="KW-0732">Signal</keyword>
<reference evidence="2 3" key="1">
    <citation type="journal article" date="2023" name="Sci. Data">
        <title>Genome assembly of the Korean intertidal mud-creeper Batillaria attramentaria.</title>
        <authorList>
            <person name="Patra A.K."/>
            <person name="Ho P.T."/>
            <person name="Jun S."/>
            <person name="Lee S.J."/>
            <person name="Kim Y."/>
            <person name="Won Y.J."/>
        </authorList>
    </citation>
    <scope>NUCLEOTIDE SEQUENCE [LARGE SCALE GENOMIC DNA]</scope>
    <source>
        <strain evidence="2">Wonlab-2016</strain>
    </source>
</reference>
<feature type="signal peptide" evidence="1">
    <location>
        <begin position="1"/>
        <end position="16"/>
    </location>
</feature>
<keyword evidence="3" id="KW-1185">Reference proteome</keyword>
<sequence>MLRMPLSALVFCGVDGWLSQCMLLPPAQDWTVIKLQLHHEIAAEIFCHQVVDTSFLAVLRNTYRTVLECVLATDVKHDLLLPCHIQRNYLVYLTCGICIFHHH</sequence>
<dbReference type="AlphaFoldDB" id="A0ABD0KCJ9"/>
<evidence type="ECO:0000256" key="1">
    <source>
        <dbReference type="SAM" id="SignalP"/>
    </source>
</evidence>
<evidence type="ECO:0008006" key="4">
    <source>
        <dbReference type="Google" id="ProtNLM"/>
    </source>
</evidence>
<feature type="chain" id="PRO_5044833246" description="Secreted protein" evidence="1">
    <location>
        <begin position="17"/>
        <end position="103"/>
    </location>
</feature>
<dbReference type="Proteomes" id="UP001519460">
    <property type="component" value="Unassembled WGS sequence"/>
</dbReference>
<proteinExistence type="predicted"/>